<feature type="compositionally biased region" description="Polar residues" evidence="6">
    <location>
        <begin position="579"/>
        <end position="593"/>
    </location>
</feature>
<accession>A0A9D4ST84</accession>
<reference evidence="9" key="1">
    <citation type="journal article" date="2020" name="Cell">
        <title>Large-Scale Comparative Analyses of Tick Genomes Elucidate Their Genetic Diversity and Vector Capacities.</title>
        <authorList>
            <consortium name="Tick Genome and Microbiome Consortium (TIGMIC)"/>
            <person name="Jia N."/>
            <person name="Wang J."/>
            <person name="Shi W."/>
            <person name="Du L."/>
            <person name="Sun Y."/>
            <person name="Zhan W."/>
            <person name="Jiang J.F."/>
            <person name="Wang Q."/>
            <person name="Zhang B."/>
            <person name="Ji P."/>
            <person name="Bell-Sakyi L."/>
            <person name="Cui X.M."/>
            <person name="Yuan T.T."/>
            <person name="Jiang B.G."/>
            <person name="Yang W.F."/>
            <person name="Lam T.T."/>
            <person name="Chang Q.C."/>
            <person name="Ding S.J."/>
            <person name="Wang X.J."/>
            <person name="Zhu J.G."/>
            <person name="Ruan X.D."/>
            <person name="Zhao L."/>
            <person name="Wei J.T."/>
            <person name="Ye R.Z."/>
            <person name="Que T.C."/>
            <person name="Du C.H."/>
            <person name="Zhou Y.H."/>
            <person name="Cheng J.X."/>
            <person name="Dai P.F."/>
            <person name="Guo W.B."/>
            <person name="Han X.H."/>
            <person name="Huang E.J."/>
            <person name="Li L.F."/>
            <person name="Wei W."/>
            <person name="Gao Y.C."/>
            <person name="Liu J.Z."/>
            <person name="Shao H.Z."/>
            <person name="Wang X."/>
            <person name="Wang C.C."/>
            <person name="Yang T.C."/>
            <person name="Huo Q.B."/>
            <person name="Li W."/>
            <person name="Chen H.Y."/>
            <person name="Chen S.E."/>
            <person name="Zhou L.G."/>
            <person name="Ni X.B."/>
            <person name="Tian J.H."/>
            <person name="Sheng Y."/>
            <person name="Liu T."/>
            <person name="Pan Y.S."/>
            <person name="Xia L.Y."/>
            <person name="Li J."/>
            <person name="Zhao F."/>
            <person name="Cao W.C."/>
        </authorList>
    </citation>
    <scope>NUCLEOTIDE SEQUENCE</scope>
    <source>
        <strain evidence="9">Rsan-2018</strain>
    </source>
</reference>
<feature type="signal peptide" evidence="7">
    <location>
        <begin position="1"/>
        <end position="28"/>
    </location>
</feature>
<feature type="domain" description="Chitin-binding type-2" evidence="8">
    <location>
        <begin position="1053"/>
        <end position="1116"/>
    </location>
</feature>
<dbReference type="PROSITE" id="PS51257">
    <property type="entry name" value="PROKAR_LIPOPROTEIN"/>
    <property type="match status" value="1"/>
</dbReference>
<gene>
    <name evidence="9" type="ORF">HPB52_018982</name>
</gene>
<evidence type="ECO:0000256" key="3">
    <source>
        <dbReference type="ARBA" id="ARBA00022737"/>
    </source>
</evidence>
<evidence type="ECO:0000256" key="2">
    <source>
        <dbReference type="ARBA" id="ARBA00022729"/>
    </source>
</evidence>
<feature type="region of interest" description="Disordered" evidence="6">
    <location>
        <begin position="324"/>
        <end position="426"/>
    </location>
</feature>
<feature type="region of interest" description="Disordered" evidence="6">
    <location>
        <begin position="568"/>
        <end position="593"/>
    </location>
</feature>
<feature type="domain" description="Chitin-binding type-2" evidence="8">
    <location>
        <begin position="1131"/>
        <end position="1178"/>
    </location>
</feature>
<dbReference type="GO" id="GO:0005576">
    <property type="term" value="C:extracellular region"/>
    <property type="evidence" value="ECO:0007669"/>
    <property type="project" value="InterPro"/>
</dbReference>
<feature type="region of interest" description="Disordered" evidence="6">
    <location>
        <begin position="186"/>
        <end position="267"/>
    </location>
</feature>
<feature type="domain" description="Chitin-binding type-2" evidence="8">
    <location>
        <begin position="920"/>
        <end position="982"/>
    </location>
</feature>
<name>A0A9D4ST84_RHISA</name>
<evidence type="ECO:0000256" key="4">
    <source>
        <dbReference type="ARBA" id="ARBA00023157"/>
    </source>
</evidence>
<feature type="compositionally biased region" description="Polar residues" evidence="6">
    <location>
        <begin position="210"/>
        <end position="245"/>
    </location>
</feature>
<reference evidence="9" key="2">
    <citation type="submission" date="2021-09" db="EMBL/GenBank/DDBJ databases">
        <authorList>
            <person name="Jia N."/>
            <person name="Wang J."/>
            <person name="Shi W."/>
            <person name="Du L."/>
            <person name="Sun Y."/>
            <person name="Zhan W."/>
            <person name="Jiang J."/>
            <person name="Wang Q."/>
            <person name="Zhang B."/>
            <person name="Ji P."/>
            <person name="Sakyi L.B."/>
            <person name="Cui X."/>
            <person name="Yuan T."/>
            <person name="Jiang B."/>
            <person name="Yang W."/>
            <person name="Lam T.T.-Y."/>
            <person name="Chang Q."/>
            <person name="Ding S."/>
            <person name="Wang X."/>
            <person name="Zhu J."/>
            <person name="Ruan X."/>
            <person name="Zhao L."/>
            <person name="Wei J."/>
            <person name="Que T."/>
            <person name="Du C."/>
            <person name="Cheng J."/>
            <person name="Dai P."/>
            <person name="Han X."/>
            <person name="Huang E."/>
            <person name="Gao Y."/>
            <person name="Liu J."/>
            <person name="Shao H."/>
            <person name="Ye R."/>
            <person name="Li L."/>
            <person name="Wei W."/>
            <person name="Wang X."/>
            <person name="Wang C."/>
            <person name="Huo Q."/>
            <person name="Li W."/>
            <person name="Guo W."/>
            <person name="Chen H."/>
            <person name="Chen S."/>
            <person name="Zhou L."/>
            <person name="Zhou L."/>
            <person name="Ni X."/>
            <person name="Tian J."/>
            <person name="Zhou Y."/>
            <person name="Sheng Y."/>
            <person name="Liu T."/>
            <person name="Pan Y."/>
            <person name="Xia L."/>
            <person name="Li J."/>
            <person name="Zhao F."/>
            <person name="Cao W."/>
        </authorList>
    </citation>
    <scope>NUCLEOTIDE SEQUENCE</scope>
    <source>
        <strain evidence="9">Rsan-2018</strain>
        <tissue evidence="9">Larvae</tissue>
    </source>
</reference>
<proteinExistence type="predicted"/>
<keyword evidence="1" id="KW-0147">Chitin-binding</keyword>
<evidence type="ECO:0000256" key="6">
    <source>
        <dbReference type="SAM" id="MobiDB-lite"/>
    </source>
</evidence>
<dbReference type="SUPFAM" id="SSF57625">
    <property type="entry name" value="Invertebrate chitin-binding proteins"/>
    <property type="match status" value="8"/>
</dbReference>
<feature type="domain" description="Chitin-binding type-2" evidence="8">
    <location>
        <begin position="262"/>
        <end position="323"/>
    </location>
</feature>
<keyword evidence="4" id="KW-1015">Disulfide bond</keyword>
<dbReference type="PANTHER" id="PTHR23301">
    <property type="entry name" value="CHITIN BINDING PERITROPHIN-A"/>
    <property type="match status" value="1"/>
</dbReference>
<sequence length="1306" mass="142016">MRLQRPTPGALLAAAVLAVSLACATSQGYPCYQEGFYRDPNHCGRFYRCAPVRNRPGVFTLYTFGCPEGTAFDEYSRMCVEPHYDDPCFNQVSRGPAYAPHRPMHPFRAPVRSSFRDGQALPCRRDGFHAHPYDCNRFYRCVRYEQDSFYSIYEFNCPETLVYDEATGTCNYAEYSESECISNQRQNNSWSQSNPPLGSSGWSQAGAGPGSSQWGDTHQNVEQAPQESGGWSQVQGQESVNHGHTQNQPQGSWSGQGGNQGTPQCTREGFFGHPDDCNKFYRCVSSGAGSYVVYVFSCGESLVWDEAQGTCNYPYAVEGRCKNAAPGPSEQPTFPEQPQGWPQQGAGGGQPGATPPQQPQGWPQRPGSSQQPGGSGQGRPLPGDTRPGGTRPADTRPCDNETTTGQQGGPASGQGTPSNQNLPCPKEGFYRNPQNCYRFYRCVRREGAGGFYVYEFDCPEGLVFDERYSEQVVFQASQVIRDRCNQGNHLCQGSQCQHNQEVNQVGQVRVAPQGKEDSPVAHQEMKVAASNDHRVHRRAFSDILKAVIDFIVAQVGLLWDQGSPELQANQDKARRSQDRGNQVSQDNQVGQTDCQANQDQVVQVKGNRDNQGDQGSLCPLHHLGKDNQVSQAFQVRDHLANQDLRNLDKGSQASQDKAPLDQVNQEDPAGSHVLKKDSSGILTAAIGFTAALTLGTVLWHMNLTVPKVSYSMSGTVPATGPMPHHLATKGRRSACLLLVVAEDLKPSPGQPAPRPPGPPQTPPPTGMPPQPPASQPSTPQAPSVPTGSTFPGTTGPMTESTPTVPGTASTPSDVTVTTPTGTTGTPTDGTESTPTGMTGTPTDSTGTTPSVTTETGALPSTPQSTPIGPPSSETTPTGPGTAGPGSPGTGEGGPTQAPSQPGSVPGGTPNVRDPSGQSSELSCPRTGFFRDPNDCTKFYRCVDFYMTGRNYVVYRFDCPEGTVFDERYSVCNWPDQSAPCDQAPVHNQVRVHQVRGNQVRASHLKDHHRHQQAHSRHKVLQVVVSKVLSLRPLKHRVFRVLTRDSLGILRIVTDSTGASTNRKVDEATDCTKFYRCVDFYQNARYVVFNFDCPDGLVFDERYSVCNWPHDAPPCGGPSDPSAAGSCEPSADCHKFYRCVDTYQDGRLSAVHFDCPAGLVFDERYSVCNWPHDAPPFTTMQPTTAESTPAATTEAPTTPAASTMEPTTTPSSRQAKKLDDLILCDKDGNFAFDGDCVHFYRCTGGKSQKAELFKCPDKYYFDTKIGFCRRKRKNFKCDKTPSPDMMARLPPDFMQSAIVAGPGFLWD</sequence>
<evidence type="ECO:0000256" key="1">
    <source>
        <dbReference type="ARBA" id="ARBA00022669"/>
    </source>
</evidence>
<feature type="region of interest" description="Disordered" evidence="6">
    <location>
        <begin position="649"/>
        <end position="672"/>
    </location>
</feature>
<dbReference type="SMART" id="SM00494">
    <property type="entry name" value="ChtBD2"/>
    <property type="match status" value="8"/>
</dbReference>
<dbReference type="EMBL" id="JABSTV010001253">
    <property type="protein sequence ID" value="KAH7944393.1"/>
    <property type="molecule type" value="Genomic_DNA"/>
</dbReference>
<feature type="domain" description="Chitin-binding type-2" evidence="8">
    <location>
        <begin position="1220"/>
        <end position="1278"/>
    </location>
</feature>
<feature type="region of interest" description="Disordered" evidence="6">
    <location>
        <begin position="1181"/>
        <end position="1211"/>
    </location>
</feature>
<dbReference type="InterPro" id="IPR002557">
    <property type="entry name" value="Chitin-bd_dom"/>
</dbReference>
<feature type="compositionally biased region" description="Gly residues" evidence="6">
    <location>
        <begin position="880"/>
        <end position="893"/>
    </location>
</feature>
<dbReference type="Pfam" id="PF01607">
    <property type="entry name" value="CBM_14"/>
    <property type="match status" value="8"/>
</dbReference>
<dbReference type="PANTHER" id="PTHR23301:SF0">
    <property type="entry name" value="CHITIN-BINDING TYPE-2 DOMAIN-CONTAINING PROTEIN-RELATED"/>
    <property type="match status" value="1"/>
</dbReference>
<feature type="compositionally biased region" description="Low complexity" evidence="6">
    <location>
        <begin position="864"/>
        <end position="879"/>
    </location>
</feature>
<dbReference type="InterPro" id="IPR036508">
    <property type="entry name" value="Chitin-bd_dom_sf"/>
</dbReference>
<feature type="domain" description="Chitin-binding type-2" evidence="8">
    <location>
        <begin position="421"/>
        <end position="486"/>
    </location>
</feature>
<evidence type="ECO:0000313" key="10">
    <source>
        <dbReference type="Proteomes" id="UP000821837"/>
    </source>
</evidence>
<feature type="compositionally biased region" description="Low complexity" evidence="6">
    <location>
        <begin position="810"/>
        <end position="856"/>
    </location>
</feature>
<evidence type="ECO:0000259" key="8">
    <source>
        <dbReference type="PROSITE" id="PS50940"/>
    </source>
</evidence>
<comment type="caution">
    <text evidence="9">The sequence shown here is derived from an EMBL/GenBank/DDBJ whole genome shotgun (WGS) entry which is preliminary data.</text>
</comment>
<dbReference type="PROSITE" id="PS50940">
    <property type="entry name" value="CHIT_BIND_II"/>
    <property type="match status" value="8"/>
</dbReference>
<protein>
    <recommendedName>
        <fullName evidence="8">Chitin-binding type-2 domain-containing protein</fullName>
    </recommendedName>
</protein>
<feature type="chain" id="PRO_5038767171" description="Chitin-binding type-2 domain-containing protein" evidence="7">
    <location>
        <begin position="29"/>
        <end position="1306"/>
    </location>
</feature>
<feature type="region of interest" description="Disordered" evidence="6">
    <location>
        <begin position="744"/>
        <end position="926"/>
    </location>
</feature>
<keyword evidence="10" id="KW-1185">Reference proteome</keyword>
<feature type="compositionally biased region" description="Low complexity" evidence="6">
    <location>
        <begin position="775"/>
        <end position="798"/>
    </location>
</feature>
<dbReference type="Gene3D" id="2.170.140.10">
    <property type="entry name" value="Chitin binding domain"/>
    <property type="match status" value="8"/>
</dbReference>
<evidence type="ECO:0000313" key="9">
    <source>
        <dbReference type="EMBL" id="KAH7944393.1"/>
    </source>
</evidence>
<feature type="compositionally biased region" description="Low complexity" evidence="6">
    <location>
        <begin position="359"/>
        <end position="383"/>
    </location>
</feature>
<keyword evidence="3" id="KW-0677">Repeat</keyword>
<keyword evidence="5" id="KW-0325">Glycoprotein</keyword>
<keyword evidence="2 7" id="KW-0732">Signal</keyword>
<feature type="compositionally biased region" description="Pro residues" evidence="6">
    <location>
        <begin position="748"/>
        <end position="774"/>
    </location>
</feature>
<feature type="domain" description="Chitin-binding type-2" evidence="8">
    <location>
        <begin position="120"/>
        <end position="182"/>
    </location>
</feature>
<evidence type="ECO:0000256" key="7">
    <source>
        <dbReference type="SAM" id="SignalP"/>
    </source>
</evidence>
<feature type="compositionally biased region" description="Polar residues" evidence="6">
    <location>
        <begin position="413"/>
        <end position="422"/>
    </location>
</feature>
<dbReference type="InterPro" id="IPR051940">
    <property type="entry name" value="Chitin_bind-dev_reg"/>
</dbReference>
<feature type="compositionally biased region" description="Polar residues" evidence="6">
    <location>
        <begin position="799"/>
        <end position="809"/>
    </location>
</feature>
<organism evidence="9 10">
    <name type="scientific">Rhipicephalus sanguineus</name>
    <name type="common">Brown dog tick</name>
    <name type="synonym">Ixodes sanguineus</name>
    <dbReference type="NCBI Taxonomy" id="34632"/>
    <lineage>
        <taxon>Eukaryota</taxon>
        <taxon>Metazoa</taxon>
        <taxon>Ecdysozoa</taxon>
        <taxon>Arthropoda</taxon>
        <taxon>Chelicerata</taxon>
        <taxon>Arachnida</taxon>
        <taxon>Acari</taxon>
        <taxon>Parasitiformes</taxon>
        <taxon>Ixodida</taxon>
        <taxon>Ixodoidea</taxon>
        <taxon>Ixodidae</taxon>
        <taxon>Rhipicephalinae</taxon>
        <taxon>Rhipicephalus</taxon>
        <taxon>Rhipicephalus</taxon>
    </lineage>
</organism>
<evidence type="ECO:0000256" key="5">
    <source>
        <dbReference type="ARBA" id="ARBA00023180"/>
    </source>
</evidence>
<dbReference type="VEuPathDB" id="VectorBase:RSAN_038592"/>
<feature type="domain" description="Chitin-binding type-2" evidence="8">
    <location>
        <begin position="28"/>
        <end position="90"/>
    </location>
</feature>
<dbReference type="Proteomes" id="UP000821837">
    <property type="component" value="Unassembled WGS sequence"/>
</dbReference>
<dbReference type="GO" id="GO:0008061">
    <property type="term" value="F:chitin binding"/>
    <property type="evidence" value="ECO:0007669"/>
    <property type="project" value="UniProtKB-KW"/>
</dbReference>